<keyword evidence="1" id="KW-1185">Reference proteome</keyword>
<reference evidence="2" key="2">
    <citation type="submission" date="2023-11" db="UniProtKB">
        <authorList>
            <consortium name="WormBaseParasite"/>
        </authorList>
    </citation>
    <scope>IDENTIFICATION</scope>
</reference>
<evidence type="ECO:0000313" key="2">
    <source>
        <dbReference type="WBParaSite" id="TREG1_41350.1"/>
    </source>
</evidence>
<dbReference type="WBParaSite" id="TREG1_41350.1">
    <property type="protein sequence ID" value="TREG1_41350.1"/>
    <property type="gene ID" value="TREG1_41350"/>
</dbReference>
<sequence>MRSCIWTATHNTITLHLVVELQISHLLRSLLATRDLNSALFNINWQSIYEHMKQKDINSNERKFSRHHY</sequence>
<accession>A0AA85JTV1</accession>
<proteinExistence type="predicted"/>
<protein>
    <submittedName>
        <fullName evidence="2">Uncharacterized protein</fullName>
    </submittedName>
</protein>
<name>A0AA85JTV1_TRIRE</name>
<dbReference type="AlphaFoldDB" id="A0AA85JTV1"/>
<dbReference type="Proteomes" id="UP000050795">
    <property type="component" value="Unassembled WGS sequence"/>
</dbReference>
<evidence type="ECO:0000313" key="1">
    <source>
        <dbReference type="Proteomes" id="UP000050795"/>
    </source>
</evidence>
<reference evidence="1" key="1">
    <citation type="submission" date="2022-06" db="EMBL/GenBank/DDBJ databases">
        <authorList>
            <person name="Berger JAMES D."/>
            <person name="Berger JAMES D."/>
        </authorList>
    </citation>
    <scope>NUCLEOTIDE SEQUENCE [LARGE SCALE GENOMIC DNA]</scope>
</reference>
<organism evidence="1 2">
    <name type="scientific">Trichobilharzia regenti</name>
    <name type="common">Nasal bird schistosome</name>
    <dbReference type="NCBI Taxonomy" id="157069"/>
    <lineage>
        <taxon>Eukaryota</taxon>
        <taxon>Metazoa</taxon>
        <taxon>Spiralia</taxon>
        <taxon>Lophotrochozoa</taxon>
        <taxon>Platyhelminthes</taxon>
        <taxon>Trematoda</taxon>
        <taxon>Digenea</taxon>
        <taxon>Strigeidida</taxon>
        <taxon>Schistosomatoidea</taxon>
        <taxon>Schistosomatidae</taxon>
        <taxon>Trichobilharzia</taxon>
    </lineage>
</organism>